<evidence type="ECO:0000256" key="1">
    <source>
        <dbReference type="SAM" id="MobiDB-lite"/>
    </source>
</evidence>
<feature type="compositionally biased region" description="Basic residues" evidence="1">
    <location>
        <begin position="51"/>
        <end position="60"/>
    </location>
</feature>
<keyword evidence="2" id="KW-0472">Membrane</keyword>
<dbReference type="AlphaFoldDB" id="A0A1S7TZQ1"/>
<reference evidence="3" key="1">
    <citation type="submission" date="2016-01" db="EMBL/GenBank/DDBJ databases">
        <authorList>
            <person name="Regsiter A."/>
            <person name="william w."/>
        </authorList>
    </citation>
    <scope>NUCLEOTIDE SEQUENCE</scope>
    <source>
        <strain evidence="3">NCPPB 1641</strain>
    </source>
</reference>
<feature type="region of interest" description="Disordered" evidence="1">
    <location>
        <begin position="48"/>
        <end position="68"/>
    </location>
</feature>
<feature type="transmembrane region" description="Helical" evidence="2">
    <location>
        <begin position="20"/>
        <end position="39"/>
    </location>
</feature>
<evidence type="ECO:0000313" key="4">
    <source>
        <dbReference type="Proteomes" id="UP000192140"/>
    </source>
</evidence>
<evidence type="ECO:0000313" key="3">
    <source>
        <dbReference type="EMBL" id="CVI60066.1"/>
    </source>
</evidence>
<evidence type="ECO:0000256" key="2">
    <source>
        <dbReference type="SAM" id="Phobius"/>
    </source>
</evidence>
<comment type="caution">
    <text evidence="3">The sequence shown here is derived from an EMBL/GenBank/DDBJ whole genome shotgun (WGS) entry which is preliminary data.</text>
</comment>
<keyword evidence="2" id="KW-1133">Transmembrane helix</keyword>
<keyword evidence="4" id="KW-1185">Reference proteome</keyword>
<sequence>MRARSGSTHVPQWYAGREDNFINGNSFPIIVAIVATVILRHHPSIKPAHNSLRRRCQRNRRSNDHGLC</sequence>
<accession>A0A1S7TZQ1</accession>
<organism evidence="3 4">
    <name type="scientific">Agrobacterium deltaense NCPPB 1641</name>
    <dbReference type="NCBI Taxonomy" id="1183425"/>
    <lineage>
        <taxon>Bacteria</taxon>
        <taxon>Pseudomonadati</taxon>
        <taxon>Pseudomonadota</taxon>
        <taxon>Alphaproteobacteria</taxon>
        <taxon>Hyphomicrobiales</taxon>
        <taxon>Rhizobiaceae</taxon>
        <taxon>Rhizobium/Agrobacterium group</taxon>
        <taxon>Agrobacterium</taxon>
    </lineage>
</organism>
<dbReference type="EMBL" id="FCNP01000033">
    <property type="protein sequence ID" value="CVI60066.1"/>
    <property type="molecule type" value="Genomic_DNA"/>
</dbReference>
<proteinExistence type="predicted"/>
<keyword evidence="2" id="KW-0812">Transmembrane</keyword>
<gene>
    <name evidence="3" type="ORF">AGR7A_Lc120789</name>
</gene>
<name>A0A1S7TZQ1_9HYPH</name>
<protein>
    <submittedName>
        <fullName evidence="3">Uncharacterized protein</fullName>
    </submittedName>
</protein>
<dbReference type="Proteomes" id="UP000192140">
    <property type="component" value="Unassembled WGS sequence"/>
</dbReference>